<dbReference type="EMBL" id="BARW01012860">
    <property type="protein sequence ID" value="GAI73957.1"/>
    <property type="molecule type" value="Genomic_DNA"/>
</dbReference>
<comment type="caution">
    <text evidence="1">The sequence shown here is derived from an EMBL/GenBank/DDBJ whole genome shotgun (WGS) entry which is preliminary data.</text>
</comment>
<gene>
    <name evidence="1" type="ORF">S12H4_23960</name>
</gene>
<accession>X1QZL7</accession>
<protein>
    <submittedName>
        <fullName evidence="1">Uncharacterized protein</fullName>
    </submittedName>
</protein>
<evidence type="ECO:0000313" key="1">
    <source>
        <dbReference type="EMBL" id="GAI73957.1"/>
    </source>
</evidence>
<organism evidence="1">
    <name type="scientific">marine sediment metagenome</name>
    <dbReference type="NCBI Taxonomy" id="412755"/>
    <lineage>
        <taxon>unclassified sequences</taxon>
        <taxon>metagenomes</taxon>
        <taxon>ecological metagenomes</taxon>
    </lineage>
</organism>
<reference evidence="1" key="1">
    <citation type="journal article" date="2014" name="Front. Microbiol.">
        <title>High frequency of phylogenetically diverse reductive dehalogenase-homologous genes in deep subseafloor sedimentary metagenomes.</title>
        <authorList>
            <person name="Kawai M."/>
            <person name="Futagami T."/>
            <person name="Toyoda A."/>
            <person name="Takaki Y."/>
            <person name="Nishi S."/>
            <person name="Hori S."/>
            <person name="Arai W."/>
            <person name="Tsubouchi T."/>
            <person name="Morono Y."/>
            <person name="Uchiyama I."/>
            <person name="Ito T."/>
            <person name="Fujiyama A."/>
            <person name="Inagaki F."/>
            <person name="Takami H."/>
        </authorList>
    </citation>
    <scope>NUCLEOTIDE SEQUENCE</scope>
    <source>
        <strain evidence="1">Expedition CK06-06</strain>
    </source>
</reference>
<name>X1QZL7_9ZZZZ</name>
<sequence>MATWLFVGIVAGKMAGGVRGDSDNNRGGGVGVGYSENGKIIHYKASGAPSIELL</sequence>
<feature type="non-terminal residue" evidence="1">
    <location>
        <position position="54"/>
    </location>
</feature>
<proteinExistence type="predicted"/>
<dbReference type="AlphaFoldDB" id="X1QZL7"/>